<dbReference type="KEGG" id="ppr:PBPRA0985"/>
<dbReference type="InterPro" id="IPR011322">
    <property type="entry name" value="N-reg_PII-like_a/b"/>
</dbReference>
<accession>Q6LTI0</accession>
<dbReference type="Gene3D" id="3.30.70.120">
    <property type="match status" value="1"/>
</dbReference>
<gene>
    <name evidence="1" type="ordered locus">PBPRA0985</name>
</gene>
<dbReference type="HOGENOM" id="CLU_2288930_0_0_6"/>
<dbReference type="AlphaFoldDB" id="Q6LTI0"/>
<dbReference type="SUPFAM" id="SSF54913">
    <property type="entry name" value="GlnB-like"/>
    <property type="match status" value="1"/>
</dbReference>
<reference evidence="2" key="1">
    <citation type="journal article" date="2005" name="Science">
        <title>Life at depth: Photobacterium profundum genome sequence and expression analysis.</title>
        <authorList>
            <person name="Vezzi A."/>
            <person name="Campanaro S."/>
            <person name="D'Angelo M."/>
            <person name="Simonato F."/>
            <person name="Vitulo N."/>
            <person name="Lauro F.M."/>
            <person name="Cestaro A."/>
            <person name="Malacrida G."/>
            <person name="Simionati B."/>
            <person name="Cannata N."/>
            <person name="Romualdi C."/>
            <person name="Bartlett D.H."/>
            <person name="Valle G."/>
        </authorList>
    </citation>
    <scope>NUCLEOTIDE SEQUENCE [LARGE SCALE GENOMIC DNA]</scope>
    <source>
        <strain evidence="2">ATCC BAA-1253 / SS9</strain>
    </source>
</reference>
<proteinExistence type="predicted"/>
<evidence type="ECO:0000313" key="1">
    <source>
        <dbReference type="EMBL" id="CAG19396.1"/>
    </source>
</evidence>
<dbReference type="RefSeq" id="WP_011217730.1">
    <property type="nucleotide sequence ID" value="NC_006370.1"/>
</dbReference>
<name>Q6LTI0_PHOPR</name>
<evidence type="ECO:0008006" key="3">
    <source>
        <dbReference type="Google" id="ProtNLM"/>
    </source>
</evidence>
<sequence length="101" mass="11371">MYSKITVIFNPIHIENIEKTLQTSGHWCFTLKEVGGRDHSSSTIDKYQLQTLMQLEAYLPSSKKEALTKALLETLNIGGDEETLIAVCPVEELYINGNKLD</sequence>
<protein>
    <recommendedName>
        <fullName evidence="3">Nitrogen regulatory protein P-II</fullName>
    </recommendedName>
</protein>
<organism evidence="1 2">
    <name type="scientific">Photobacterium profundum (strain SS9)</name>
    <dbReference type="NCBI Taxonomy" id="298386"/>
    <lineage>
        <taxon>Bacteria</taxon>
        <taxon>Pseudomonadati</taxon>
        <taxon>Pseudomonadota</taxon>
        <taxon>Gammaproteobacteria</taxon>
        <taxon>Vibrionales</taxon>
        <taxon>Vibrionaceae</taxon>
        <taxon>Photobacterium</taxon>
    </lineage>
</organism>
<keyword evidence="2" id="KW-1185">Reference proteome</keyword>
<dbReference type="STRING" id="298386.PBPRA0985"/>
<dbReference type="InterPro" id="IPR015867">
    <property type="entry name" value="N-reg_PII/ATP_PRibTrfase_C"/>
</dbReference>
<dbReference type="EMBL" id="CR378666">
    <property type="protein sequence ID" value="CAG19396.1"/>
    <property type="molecule type" value="Genomic_DNA"/>
</dbReference>
<dbReference type="Proteomes" id="UP000000593">
    <property type="component" value="Chromosome 1"/>
</dbReference>
<evidence type="ECO:0000313" key="2">
    <source>
        <dbReference type="Proteomes" id="UP000000593"/>
    </source>
</evidence>